<sequence length="162" mass="17353">MPSIPSAPIYDVASLLPHSGHMVLIDCVKEFGDDYTVCRAPVGDKHILLQDGVLPSMAYMELMAQGIGAFAGIEALKAGEPVRLGFLLGTRKLDLFADSVPVGTELEVRAHVSIQDLGGMGVFDCELRWTDAPEDVKHLLPPDGLLAIASLNVYSPKDGQII</sequence>
<dbReference type="Gene3D" id="3.10.129.10">
    <property type="entry name" value="Hotdog Thioesterase"/>
    <property type="match status" value="1"/>
</dbReference>
<dbReference type="RefSeq" id="WP_101755198.1">
    <property type="nucleotide sequence ID" value="NZ_CP136962.1"/>
</dbReference>
<dbReference type="InterPro" id="IPR029069">
    <property type="entry name" value="HotDog_dom_sf"/>
</dbReference>
<protein>
    <submittedName>
        <fullName evidence="1">Thioester dehydrase</fullName>
    </submittedName>
</protein>
<dbReference type="EMBL" id="CP136962">
    <property type="protein sequence ID" value="WOS98602.1"/>
    <property type="molecule type" value="Genomic_DNA"/>
</dbReference>
<organism evidence="1 2">
    <name type="scientific">Neisseria perflava</name>
    <dbReference type="NCBI Taxonomy" id="33053"/>
    <lineage>
        <taxon>Bacteria</taxon>
        <taxon>Pseudomonadati</taxon>
        <taxon>Pseudomonadota</taxon>
        <taxon>Betaproteobacteria</taxon>
        <taxon>Neisseriales</taxon>
        <taxon>Neisseriaceae</taxon>
        <taxon>Neisseria</taxon>
    </lineage>
</organism>
<dbReference type="Pfam" id="PF22817">
    <property type="entry name" value="ApeP-like"/>
    <property type="match status" value="1"/>
</dbReference>
<dbReference type="PIRSF" id="PIRSF020565">
    <property type="entry name" value="3Ho_Ac_ACP_DH_prd"/>
    <property type="match status" value="1"/>
</dbReference>
<reference evidence="2" key="1">
    <citation type="submission" date="2017-12" db="EMBL/GenBank/DDBJ databases">
        <title>Phylogenetic diversity of female urinary microbiome.</title>
        <authorList>
            <person name="Thomas-White K."/>
            <person name="Wolfe A.J."/>
        </authorList>
    </citation>
    <scope>NUCLEOTIDE SEQUENCE [LARGE SCALE GENOMIC DNA]</scope>
    <source>
        <strain evidence="2">UMB0023</strain>
    </source>
</reference>
<dbReference type="InterPro" id="IPR016776">
    <property type="entry name" value="ApeP-like_dehydratase"/>
</dbReference>
<dbReference type="SUPFAM" id="SSF54637">
    <property type="entry name" value="Thioesterase/thiol ester dehydrase-isomerase"/>
    <property type="match status" value="1"/>
</dbReference>
<keyword evidence="2" id="KW-1185">Reference proteome</keyword>
<name>A0A9X7F4Q4_NEIPE</name>
<evidence type="ECO:0000313" key="1">
    <source>
        <dbReference type="EMBL" id="WOS98602.1"/>
    </source>
</evidence>
<dbReference type="Proteomes" id="UP000234781">
    <property type="component" value="Chromosome"/>
</dbReference>
<gene>
    <name evidence="1" type="ORF">CYJ98_002790</name>
</gene>
<dbReference type="AlphaFoldDB" id="A0A9X7F4Q4"/>
<proteinExistence type="predicted"/>
<evidence type="ECO:0000313" key="2">
    <source>
        <dbReference type="Proteomes" id="UP000234781"/>
    </source>
</evidence>
<accession>A0A9X7F4Q4</accession>